<comment type="similarity">
    <text evidence="1">Belongs to the PemK/MazF family.</text>
</comment>
<evidence type="ECO:0000256" key="1">
    <source>
        <dbReference type="ARBA" id="ARBA00007521"/>
    </source>
</evidence>
<gene>
    <name evidence="3" type="ORF">EFK50_18530</name>
</gene>
<dbReference type="EMBL" id="RJSE01000008">
    <property type="protein sequence ID" value="RNL61350.1"/>
    <property type="molecule type" value="Genomic_DNA"/>
</dbReference>
<dbReference type="GO" id="GO:0004521">
    <property type="term" value="F:RNA endonuclease activity"/>
    <property type="evidence" value="ECO:0007669"/>
    <property type="project" value="TreeGrafter"/>
</dbReference>
<organism evidence="3 4">
    <name type="scientific">Nocardioides marmoriginsengisoli</name>
    <dbReference type="NCBI Taxonomy" id="661483"/>
    <lineage>
        <taxon>Bacteria</taxon>
        <taxon>Bacillati</taxon>
        <taxon>Actinomycetota</taxon>
        <taxon>Actinomycetes</taxon>
        <taxon>Propionibacteriales</taxon>
        <taxon>Nocardioidaceae</taxon>
        <taxon>Nocardioides</taxon>
    </lineage>
</organism>
<evidence type="ECO:0000313" key="3">
    <source>
        <dbReference type="EMBL" id="RNL61350.1"/>
    </source>
</evidence>
<reference evidence="3 4" key="1">
    <citation type="submission" date="2018-11" db="EMBL/GenBank/DDBJ databases">
        <authorList>
            <person name="Li F."/>
        </authorList>
    </citation>
    <scope>NUCLEOTIDE SEQUENCE [LARGE SCALE GENOMIC DNA]</scope>
    <source>
        <strain evidence="3 4">Gsoil 097</strain>
    </source>
</reference>
<dbReference type="AlphaFoldDB" id="A0A3N0CD12"/>
<dbReference type="GO" id="GO:0003677">
    <property type="term" value="F:DNA binding"/>
    <property type="evidence" value="ECO:0007669"/>
    <property type="project" value="InterPro"/>
</dbReference>
<evidence type="ECO:0000313" key="4">
    <source>
        <dbReference type="Proteomes" id="UP000267128"/>
    </source>
</evidence>
<dbReference type="InterPro" id="IPR011067">
    <property type="entry name" value="Plasmid_toxin/cell-grow_inhib"/>
</dbReference>
<dbReference type="GO" id="GO:0016075">
    <property type="term" value="P:rRNA catabolic process"/>
    <property type="evidence" value="ECO:0007669"/>
    <property type="project" value="TreeGrafter"/>
</dbReference>
<keyword evidence="2" id="KW-1277">Toxin-antitoxin system</keyword>
<dbReference type="PANTHER" id="PTHR33988">
    <property type="entry name" value="ENDORIBONUCLEASE MAZF-RELATED"/>
    <property type="match status" value="1"/>
</dbReference>
<accession>A0A3N0CD12</accession>
<name>A0A3N0CD12_9ACTN</name>
<dbReference type="OrthoDB" id="9808744at2"/>
<keyword evidence="4" id="KW-1185">Reference proteome</keyword>
<protein>
    <submittedName>
        <fullName evidence="3">Type II toxin-antitoxin system PemK/MazF family toxin</fullName>
    </submittedName>
</protein>
<dbReference type="SUPFAM" id="SSF50118">
    <property type="entry name" value="Cell growth inhibitor/plasmid maintenance toxic component"/>
    <property type="match status" value="1"/>
</dbReference>
<dbReference type="RefSeq" id="WP_123229061.1">
    <property type="nucleotide sequence ID" value="NZ_RJSE01000008.1"/>
</dbReference>
<dbReference type="InterPro" id="IPR003477">
    <property type="entry name" value="PemK-like"/>
</dbReference>
<comment type="caution">
    <text evidence="3">The sequence shown here is derived from an EMBL/GenBank/DDBJ whole genome shotgun (WGS) entry which is preliminary data.</text>
</comment>
<sequence length="103" mass="11342">MAWAWLEPTVGREQTGRRPVVVVSSDGYIDVVTALLVVVPISRSDRGWPNHVPLAGIPELSGSFAITEQPRTISRERLGSEIGQVDSDCLAEIKQWLADFLDL</sequence>
<evidence type="ECO:0000256" key="2">
    <source>
        <dbReference type="ARBA" id="ARBA00022649"/>
    </source>
</evidence>
<proteinExistence type="inferred from homology"/>
<dbReference type="Pfam" id="PF02452">
    <property type="entry name" value="PemK_toxin"/>
    <property type="match status" value="1"/>
</dbReference>
<dbReference type="Proteomes" id="UP000267128">
    <property type="component" value="Unassembled WGS sequence"/>
</dbReference>
<dbReference type="GO" id="GO:0006402">
    <property type="term" value="P:mRNA catabolic process"/>
    <property type="evidence" value="ECO:0007669"/>
    <property type="project" value="TreeGrafter"/>
</dbReference>
<dbReference type="Gene3D" id="2.30.30.110">
    <property type="match status" value="1"/>
</dbReference>